<protein>
    <submittedName>
        <fullName evidence="1">Uncharacterized protein</fullName>
    </submittedName>
</protein>
<accession>W4HF95</accession>
<dbReference type="AlphaFoldDB" id="W4HF95"/>
<comment type="caution">
    <text evidence="1">The sequence shown here is derived from an EMBL/GenBank/DDBJ whole genome shotgun (WGS) entry which is preliminary data.</text>
</comment>
<dbReference type="EMBL" id="AQQW01000016">
    <property type="protein sequence ID" value="ETW11073.1"/>
    <property type="molecule type" value="Genomic_DNA"/>
</dbReference>
<evidence type="ECO:0000313" key="2">
    <source>
        <dbReference type="Proteomes" id="UP000019063"/>
    </source>
</evidence>
<proteinExistence type="predicted"/>
<gene>
    <name evidence="1" type="ORF">ATO8_18679</name>
</gene>
<name>W4HF95_9RHOB</name>
<reference evidence="1 2" key="1">
    <citation type="journal article" date="2014" name="Antonie Van Leeuwenhoek">
        <title>Roseivivax atlanticus sp. nov., isolated from surface seawater of the Atlantic Ocean.</title>
        <authorList>
            <person name="Li G."/>
            <person name="Lai Q."/>
            <person name="Liu X."/>
            <person name="Sun F."/>
            <person name="Shao Z."/>
        </authorList>
    </citation>
    <scope>NUCLEOTIDE SEQUENCE [LARGE SCALE GENOMIC DNA]</scope>
    <source>
        <strain evidence="1 2">22II-s10s</strain>
    </source>
</reference>
<sequence length="264" mass="29287">MTGVMYVDPRGKCWWPSLPPGLVSQRLAAERDRCASILARAIPPERVSREIIAAPARLYSIAETPRETVLTENGPRVQRSAGPGRDRVRVGDAFDVMEEQARRAHAKRTKGLEREGKPIFPFQPPFSVGQVEIGREYAALVERCDGAGVKCSSLETIGGGSGDPDAREAAIFHDFQRLRVLRRRIGDGLAREIRRHRPGERRSAIRVRALVDDVCLSGLTLDQVFARYGWGKVDGRKRADLRSALCGALDRMQGFDLVRPLHAA</sequence>
<dbReference type="eggNOG" id="ENOG5030C42">
    <property type="taxonomic scope" value="Bacteria"/>
</dbReference>
<evidence type="ECO:0000313" key="1">
    <source>
        <dbReference type="EMBL" id="ETW11073.1"/>
    </source>
</evidence>
<dbReference type="RefSeq" id="WP_051487912.1">
    <property type="nucleotide sequence ID" value="NZ_AQQW01000016.1"/>
</dbReference>
<organism evidence="1 2">
    <name type="scientific">Roseivivax marinus</name>
    <dbReference type="NCBI Taxonomy" id="1379903"/>
    <lineage>
        <taxon>Bacteria</taxon>
        <taxon>Pseudomonadati</taxon>
        <taxon>Pseudomonadota</taxon>
        <taxon>Alphaproteobacteria</taxon>
        <taxon>Rhodobacterales</taxon>
        <taxon>Roseobacteraceae</taxon>
        <taxon>Roseivivax</taxon>
    </lineage>
</organism>
<dbReference type="Proteomes" id="UP000019063">
    <property type="component" value="Unassembled WGS sequence"/>
</dbReference>
<keyword evidence="2" id="KW-1185">Reference proteome</keyword>
<dbReference type="STRING" id="1379903.ATO8_18679"/>